<keyword evidence="1" id="KW-0812">Transmembrane</keyword>
<gene>
    <name evidence="2" type="ORF">SAMN06265374_1741</name>
</gene>
<keyword evidence="1" id="KW-1133">Transmembrane helix</keyword>
<name>A0ABY1NRU8_9HYPH</name>
<keyword evidence="3" id="KW-1185">Reference proteome</keyword>
<dbReference type="RefSeq" id="WP_155194831.1">
    <property type="nucleotide sequence ID" value="NZ_BAAAEA010000003.1"/>
</dbReference>
<sequence length="181" mass="19803">MGIFWLWALVCLGITLVVWFPLIAFVHRKLLGQIFVVLLGLTALGATVGVLGGLSREGAVGEITAAVLGLLGGVVVWIFATDLHKKADSDSQPHSGALVSVCVFAFSLSLFLSYIQASQRRADPERFLFWRAQCVEMFSDQDKLTDPLTFTVMSDSFGKICANIFKYETGKMVKGEPETRP</sequence>
<feature type="transmembrane region" description="Helical" evidence="1">
    <location>
        <begin position="34"/>
        <end position="51"/>
    </location>
</feature>
<accession>A0ABY1NRU8</accession>
<feature type="transmembrane region" description="Helical" evidence="1">
    <location>
        <begin position="95"/>
        <end position="115"/>
    </location>
</feature>
<evidence type="ECO:0000256" key="1">
    <source>
        <dbReference type="SAM" id="Phobius"/>
    </source>
</evidence>
<dbReference type="Proteomes" id="UP001157914">
    <property type="component" value="Unassembled WGS sequence"/>
</dbReference>
<evidence type="ECO:0000313" key="3">
    <source>
        <dbReference type="Proteomes" id="UP001157914"/>
    </source>
</evidence>
<proteinExistence type="predicted"/>
<dbReference type="EMBL" id="FXTT01000002">
    <property type="protein sequence ID" value="SMP16700.1"/>
    <property type="molecule type" value="Genomic_DNA"/>
</dbReference>
<evidence type="ECO:0000313" key="2">
    <source>
        <dbReference type="EMBL" id="SMP16700.1"/>
    </source>
</evidence>
<reference evidence="2 3" key="1">
    <citation type="submission" date="2017-05" db="EMBL/GenBank/DDBJ databases">
        <authorList>
            <person name="Varghese N."/>
            <person name="Submissions S."/>
        </authorList>
    </citation>
    <scope>NUCLEOTIDE SEQUENCE [LARGE SCALE GENOMIC DNA]</scope>
    <source>
        <strain evidence="2 3">DSM 15949</strain>
    </source>
</reference>
<comment type="caution">
    <text evidence="2">The sequence shown here is derived from an EMBL/GenBank/DDBJ whole genome shotgun (WGS) entry which is preliminary data.</text>
</comment>
<protein>
    <submittedName>
        <fullName evidence="2">Uncharacterized protein</fullName>
    </submittedName>
</protein>
<keyword evidence="1" id="KW-0472">Membrane</keyword>
<feature type="transmembrane region" description="Helical" evidence="1">
    <location>
        <begin position="63"/>
        <end position="83"/>
    </location>
</feature>
<organism evidence="2 3">
    <name type="scientific">Roseibium denhamense</name>
    <dbReference type="NCBI Taxonomy" id="76305"/>
    <lineage>
        <taxon>Bacteria</taxon>
        <taxon>Pseudomonadati</taxon>
        <taxon>Pseudomonadota</taxon>
        <taxon>Alphaproteobacteria</taxon>
        <taxon>Hyphomicrobiales</taxon>
        <taxon>Stappiaceae</taxon>
        <taxon>Roseibium</taxon>
    </lineage>
</organism>
<feature type="transmembrane region" description="Helical" evidence="1">
    <location>
        <begin position="6"/>
        <end position="27"/>
    </location>
</feature>